<dbReference type="Pfam" id="PF13456">
    <property type="entry name" value="RVT_3"/>
    <property type="match status" value="1"/>
</dbReference>
<dbReference type="Proteomes" id="UP001497480">
    <property type="component" value="Unassembled WGS sequence"/>
</dbReference>
<dbReference type="EMBL" id="CAXHTB010000011">
    <property type="protein sequence ID" value="CAL0315262.1"/>
    <property type="molecule type" value="Genomic_DNA"/>
</dbReference>
<feature type="transmembrane region" description="Helical" evidence="1">
    <location>
        <begin position="273"/>
        <end position="293"/>
    </location>
</feature>
<dbReference type="PROSITE" id="PS50879">
    <property type="entry name" value="RNASE_H_1"/>
    <property type="match status" value="1"/>
</dbReference>
<gene>
    <name evidence="3" type="ORF">LLUT_LOCUS16320</name>
    <name evidence="4" type="ORF">LLUT_LOCUS16321</name>
    <name evidence="5" type="ORF">LLUT_LOCUS16322</name>
</gene>
<dbReference type="CDD" id="cd06222">
    <property type="entry name" value="RNase_H_like"/>
    <property type="match status" value="1"/>
</dbReference>
<dbReference type="InterPro" id="IPR002156">
    <property type="entry name" value="RNaseH_domain"/>
</dbReference>
<proteinExistence type="predicted"/>
<accession>A0AAV1X1K5</accession>
<organism evidence="5 6">
    <name type="scientific">Lupinus luteus</name>
    <name type="common">European yellow lupine</name>
    <dbReference type="NCBI Taxonomy" id="3873"/>
    <lineage>
        <taxon>Eukaryota</taxon>
        <taxon>Viridiplantae</taxon>
        <taxon>Streptophyta</taxon>
        <taxon>Embryophyta</taxon>
        <taxon>Tracheophyta</taxon>
        <taxon>Spermatophyta</taxon>
        <taxon>Magnoliopsida</taxon>
        <taxon>eudicotyledons</taxon>
        <taxon>Gunneridae</taxon>
        <taxon>Pentapetalae</taxon>
        <taxon>rosids</taxon>
        <taxon>fabids</taxon>
        <taxon>Fabales</taxon>
        <taxon>Fabaceae</taxon>
        <taxon>Papilionoideae</taxon>
        <taxon>50 kb inversion clade</taxon>
        <taxon>genistoids sensu lato</taxon>
        <taxon>core genistoids</taxon>
        <taxon>Genisteae</taxon>
        <taxon>Lupinus</taxon>
    </lineage>
</organism>
<dbReference type="InterPro" id="IPR036397">
    <property type="entry name" value="RNaseH_sf"/>
</dbReference>
<dbReference type="EMBL" id="CAXHTB010000011">
    <property type="protein sequence ID" value="CAL0315260.1"/>
    <property type="molecule type" value="Genomic_DNA"/>
</dbReference>
<dbReference type="PANTHER" id="PTHR47723">
    <property type="entry name" value="OS05G0353850 PROTEIN"/>
    <property type="match status" value="1"/>
</dbReference>
<sequence>MDDGINQSRSMLSMKFTVACAAVAAIALVNQDDENDQGNEKLFTVYKVIIAAMITHVIVTHLFTLLSSSCSGSQFETTEDDADADAESDGWSFPPNGWIKCNVDGSAPKDKASGCGGVFRDSNGSWLYGFAISLDRGTSSTIELSAISIALDIAWDRGFRRLILETDSLTVADVVNNKDGACSQRPHEKKLVEIIRDKKEKRKWDVRIVHSKREGNKVADWLANLSHGLQVGDQIELLKLPHGCFSCQKLMLEDTRFAKAKIGRSMIDRLRCIGMKGGSFLLVMFLVLSPYVVHVPN</sequence>
<feature type="domain" description="RNase H type-1" evidence="2">
    <location>
        <begin position="95"/>
        <end position="228"/>
    </location>
</feature>
<dbReference type="AlphaFoldDB" id="A0AAV1X1K5"/>
<evidence type="ECO:0000313" key="4">
    <source>
        <dbReference type="EMBL" id="CAL0315261.1"/>
    </source>
</evidence>
<name>A0AAV1X1K5_LUPLU</name>
<dbReference type="EMBL" id="CAXHTB010000011">
    <property type="protein sequence ID" value="CAL0315261.1"/>
    <property type="molecule type" value="Genomic_DNA"/>
</dbReference>
<protein>
    <recommendedName>
        <fullName evidence="2">RNase H type-1 domain-containing protein</fullName>
    </recommendedName>
</protein>
<comment type="caution">
    <text evidence="5">The sequence shown here is derived from an EMBL/GenBank/DDBJ whole genome shotgun (WGS) entry which is preliminary data.</text>
</comment>
<dbReference type="InterPro" id="IPR044730">
    <property type="entry name" value="RNase_H-like_dom_plant"/>
</dbReference>
<keyword evidence="1" id="KW-0472">Membrane</keyword>
<dbReference type="PANTHER" id="PTHR47723:SF19">
    <property type="entry name" value="POLYNUCLEOTIDYL TRANSFERASE, RIBONUCLEASE H-LIKE SUPERFAMILY PROTEIN"/>
    <property type="match status" value="1"/>
</dbReference>
<keyword evidence="1" id="KW-1133">Transmembrane helix</keyword>
<evidence type="ECO:0000259" key="2">
    <source>
        <dbReference type="PROSITE" id="PS50879"/>
    </source>
</evidence>
<evidence type="ECO:0000313" key="5">
    <source>
        <dbReference type="EMBL" id="CAL0315262.1"/>
    </source>
</evidence>
<dbReference type="SUPFAM" id="SSF53098">
    <property type="entry name" value="Ribonuclease H-like"/>
    <property type="match status" value="1"/>
</dbReference>
<feature type="transmembrane region" description="Helical" evidence="1">
    <location>
        <begin position="12"/>
        <end position="31"/>
    </location>
</feature>
<evidence type="ECO:0000313" key="6">
    <source>
        <dbReference type="Proteomes" id="UP001497480"/>
    </source>
</evidence>
<dbReference type="GO" id="GO:0003676">
    <property type="term" value="F:nucleic acid binding"/>
    <property type="evidence" value="ECO:0007669"/>
    <property type="project" value="InterPro"/>
</dbReference>
<evidence type="ECO:0000313" key="3">
    <source>
        <dbReference type="EMBL" id="CAL0315260.1"/>
    </source>
</evidence>
<dbReference type="InterPro" id="IPR012337">
    <property type="entry name" value="RNaseH-like_sf"/>
</dbReference>
<keyword evidence="6" id="KW-1185">Reference proteome</keyword>
<dbReference type="InterPro" id="IPR053151">
    <property type="entry name" value="RNase_H-like"/>
</dbReference>
<evidence type="ECO:0000256" key="1">
    <source>
        <dbReference type="SAM" id="Phobius"/>
    </source>
</evidence>
<dbReference type="GO" id="GO:0004523">
    <property type="term" value="F:RNA-DNA hybrid ribonuclease activity"/>
    <property type="evidence" value="ECO:0007669"/>
    <property type="project" value="InterPro"/>
</dbReference>
<feature type="transmembrane region" description="Helical" evidence="1">
    <location>
        <begin position="43"/>
        <end position="66"/>
    </location>
</feature>
<reference evidence="5 6" key="1">
    <citation type="submission" date="2024-03" db="EMBL/GenBank/DDBJ databases">
        <authorList>
            <person name="Martinez-Hernandez J."/>
        </authorList>
    </citation>
    <scope>NUCLEOTIDE SEQUENCE [LARGE SCALE GENOMIC DNA]</scope>
</reference>
<dbReference type="Gene3D" id="3.30.420.10">
    <property type="entry name" value="Ribonuclease H-like superfamily/Ribonuclease H"/>
    <property type="match status" value="1"/>
</dbReference>
<keyword evidence="1" id="KW-0812">Transmembrane</keyword>